<gene>
    <name evidence="1" type="ORF">S01H1_48577</name>
</gene>
<accession>X0WUK0</accession>
<dbReference type="AlphaFoldDB" id="X0WUK0"/>
<dbReference type="EMBL" id="BARS01031198">
    <property type="protein sequence ID" value="GAG28153.1"/>
    <property type="molecule type" value="Genomic_DNA"/>
</dbReference>
<sequence length="64" mass="7358">MSWQFTIGLRFNKKADRVVVDAEDALIAALKVKAERPEATIMYVRRSNRRGDTRHPAHSLTEPH</sequence>
<organism evidence="1">
    <name type="scientific">marine sediment metagenome</name>
    <dbReference type="NCBI Taxonomy" id="412755"/>
    <lineage>
        <taxon>unclassified sequences</taxon>
        <taxon>metagenomes</taxon>
        <taxon>ecological metagenomes</taxon>
    </lineage>
</organism>
<evidence type="ECO:0000313" key="1">
    <source>
        <dbReference type="EMBL" id="GAG28153.1"/>
    </source>
</evidence>
<name>X0WUK0_9ZZZZ</name>
<protein>
    <submittedName>
        <fullName evidence="1">Uncharacterized protein</fullName>
    </submittedName>
</protein>
<reference evidence="1" key="1">
    <citation type="journal article" date="2014" name="Front. Microbiol.">
        <title>High frequency of phylogenetically diverse reductive dehalogenase-homologous genes in deep subseafloor sedimentary metagenomes.</title>
        <authorList>
            <person name="Kawai M."/>
            <person name="Futagami T."/>
            <person name="Toyoda A."/>
            <person name="Takaki Y."/>
            <person name="Nishi S."/>
            <person name="Hori S."/>
            <person name="Arai W."/>
            <person name="Tsubouchi T."/>
            <person name="Morono Y."/>
            <person name="Uchiyama I."/>
            <person name="Ito T."/>
            <person name="Fujiyama A."/>
            <person name="Inagaki F."/>
            <person name="Takami H."/>
        </authorList>
    </citation>
    <scope>NUCLEOTIDE SEQUENCE</scope>
    <source>
        <strain evidence="1">Expedition CK06-06</strain>
    </source>
</reference>
<comment type="caution">
    <text evidence="1">The sequence shown here is derived from an EMBL/GenBank/DDBJ whole genome shotgun (WGS) entry which is preliminary data.</text>
</comment>
<proteinExistence type="predicted"/>